<dbReference type="EMBL" id="QRDP01000004">
    <property type="protein sequence ID" value="RED15350.1"/>
    <property type="molecule type" value="Genomic_DNA"/>
</dbReference>
<reference evidence="1 2" key="1">
    <citation type="submission" date="2018-07" db="EMBL/GenBank/DDBJ databases">
        <title>Genomic Encyclopedia of Type Strains, Phase IV (KMG-IV): sequencing the most valuable type-strain genomes for metagenomic binning, comparative biology and taxonomic classification.</title>
        <authorList>
            <person name="Goeker M."/>
        </authorList>
    </citation>
    <scope>NUCLEOTIDE SEQUENCE [LARGE SCALE GENOMIC DNA]</scope>
    <source>
        <strain evidence="1 2">DSM 26725</strain>
    </source>
</reference>
<protein>
    <submittedName>
        <fullName evidence="1">Uncharacterized protein</fullName>
    </submittedName>
</protein>
<organism evidence="1 2">
    <name type="scientific">Parasphingopyxis lamellibrachiae</name>
    <dbReference type="NCBI Taxonomy" id="680125"/>
    <lineage>
        <taxon>Bacteria</taxon>
        <taxon>Pseudomonadati</taxon>
        <taxon>Pseudomonadota</taxon>
        <taxon>Alphaproteobacteria</taxon>
        <taxon>Sphingomonadales</taxon>
        <taxon>Sphingomonadaceae</taxon>
        <taxon>Parasphingopyxis</taxon>
    </lineage>
</organism>
<comment type="caution">
    <text evidence="1">The sequence shown here is derived from an EMBL/GenBank/DDBJ whole genome shotgun (WGS) entry which is preliminary data.</text>
</comment>
<dbReference type="Proteomes" id="UP000256310">
    <property type="component" value="Unassembled WGS sequence"/>
</dbReference>
<keyword evidence="2" id="KW-1185">Reference proteome</keyword>
<name>A0A3D9FC11_9SPHN</name>
<gene>
    <name evidence="1" type="ORF">DFR46_0341</name>
</gene>
<sequence length="136" mass="14771">MEDERLARAIARIEQAVAKLAEIGPLAAPPGTPADDTARKAEFESLEKAHQDALDDRERTIAKLRADIADISALKDQEIARLQKELQAAPNTGVLTVPEAEHHALQQKYDQLRSTAESTLNGLDGIIGKVERAKNG</sequence>
<evidence type="ECO:0000313" key="2">
    <source>
        <dbReference type="Proteomes" id="UP000256310"/>
    </source>
</evidence>
<dbReference type="AlphaFoldDB" id="A0A3D9FC11"/>
<accession>A0A3D9FC11</accession>
<proteinExistence type="predicted"/>
<dbReference type="RefSeq" id="WP_116234881.1">
    <property type="nucleotide sequence ID" value="NZ_QRDP01000004.1"/>
</dbReference>
<evidence type="ECO:0000313" key="1">
    <source>
        <dbReference type="EMBL" id="RED15350.1"/>
    </source>
</evidence>